<dbReference type="InterPro" id="IPR022877">
    <property type="entry name" value="UPF0173"/>
</dbReference>
<dbReference type="RefSeq" id="WP_090018464.1">
    <property type="nucleotide sequence ID" value="NZ_FNCE01000001.1"/>
</dbReference>
<dbReference type="PANTHER" id="PTHR43546:SF3">
    <property type="entry name" value="UPF0173 METAL-DEPENDENT HYDROLASE MJ1163"/>
    <property type="match status" value="1"/>
</dbReference>
<evidence type="ECO:0000313" key="5">
    <source>
        <dbReference type="EMBL" id="SDF55413.1"/>
    </source>
</evidence>
<dbReference type="STRING" id="1082479.SAMN05216241_101443"/>
<dbReference type="SUPFAM" id="SSF56281">
    <property type="entry name" value="Metallo-hydrolase/oxidoreductase"/>
    <property type="match status" value="1"/>
</dbReference>
<feature type="chain" id="PRO_5011523351" description="UPF0173 metal-dependent hydrolase SAMN05216241_101443" evidence="3">
    <location>
        <begin position="25"/>
        <end position="271"/>
    </location>
</feature>
<feature type="signal peptide" evidence="3">
    <location>
        <begin position="1"/>
        <end position="24"/>
    </location>
</feature>
<dbReference type="InterPro" id="IPR036866">
    <property type="entry name" value="RibonucZ/Hydroxyglut_hydro"/>
</dbReference>
<dbReference type="GO" id="GO:0016787">
    <property type="term" value="F:hydrolase activity"/>
    <property type="evidence" value="ECO:0007669"/>
    <property type="project" value="UniProtKB-UniRule"/>
</dbReference>
<evidence type="ECO:0000259" key="4">
    <source>
        <dbReference type="SMART" id="SM00849"/>
    </source>
</evidence>
<keyword evidence="3" id="KW-0732">Signal</keyword>
<feature type="domain" description="Metallo-beta-lactamase" evidence="4">
    <location>
        <begin position="31"/>
        <end position="233"/>
    </location>
</feature>
<dbReference type="AlphaFoldDB" id="A0A1G7M168"/>
<sequence length="271" mass="28781">MLKHAMRHLGLVAAAGLFAASAHAADVQFLGQATLKIKTQNDQTIMVDPFVRKNPVTPEAAKDLSTHGETDLILLTHGHFDHIADAPALAEQTGADVALNADMGNTFRTEGIIPGEQLIRFNKGGTITPLDGVSVTMVPAEHSSNVMYGADDSAKKHNFPGGEPAGYVIDLPDGTTLYHAGDTGPFAEMRWIAAQHEPDVAFLPVGDRFTMGPGNGAAAVTELLGTDTVVPIHHSAFDMLTGTPEAFQNALDDRDYDGEVVVMEPGETKDF</sequence>
<dbReference type="Gene3D" id="3.60.15.10">
    <property type="entry name" value="Ribonuclease Z/Hydroxyacylglutathione hydrolase-like"/>
    <property type="match status" value="1"/>
</dbReference>
<organism evidence="5 6">
    <name type="scientific">Limimonas halophila</name>
    <dbReference type="NCBI Taxonomy" id="1082479"/>
    <lineage>
        <taxon>Bacteria</taxon>
        <taxon>Pseudomonadati</taxon>
        <taxon>Pseudomonadota</taxon>
        <taxon>Alphaproteobacteria</taxon>
        <taxon>Rhodospirillales</taxon>
        <taxon>Rhodovibrionaceae</taxon>
        <taxon>Limimonas</taxon>
    </lineage>
</organism>
<accession>A0A1G7M168</accession>
<dbReference type="EMBL" id="FNCE01000001">
    <property type="protein sequence ID" value="SDF55413.1"/>
    <property type="molecule type" value="Genomic_DNA"/>
</dbReference>
<keyword evidence="6" id="KW-1185">Reference proteome</keyword>
<dbReference type="InterPro" id="IPR001279">
    <property type="entry name" value="Metallo-B-lactamas"/>
</dbReference>
<dbReference type="Proteomes" id="UP000199415">
    <property type="component" value="Unassembled WGS sequence"/>
</dbReference>
<dbReference type="SMART" id="SM00849">
    <property type="entry name" value="Lactamase_B"/>
    <property type="match status" value="1"/>
</dbReference>
<proteinExistence type="inferred from homology"/>
<dbReference type="PANTHER" id="PTHR43546">
    <property type="entry name" value="UPF0173 METAL-DEPENDENT HYDROLASE MJ1163-RELATED"/>
    <property type="match status" value="1"/>
</dbReference>
<evidence type="ECO:0000256" key="1">
    <source>
        <dbReference type="ARBA" id="ARBA00022801"/>
    </source>
</evidence>
<dbReference type="Pfam" id="PF12706">
    <property type="entry name" value="Lactamase_B_2"/>
    <property type="match status" value="1"/>
</dbReference>
<reference evidence="5 6" key="1">
    <citation type="submission" date="2016-10" db="EMBL/GenBank/DDBJ databases">
        <authorList>
            <person name="de Groot N.N."/>
        </authorList>
    </citation>
    <scope>NUCLEOTIDE SEQUENCE [LARGE SCALE GENOMIC DNA]</scope>
    <source>
        <strain evidence="5 6">DSM 25584</strain>
    </source>
</reference>
<dbReference type="NCBIfam" id="NF001911">
    <property type="entry name" value="PRK00685.1"/>
    <property type="match status" value="1"/>
</dbReference>
<protein>
    <recommendedName>
        <fullName evidence="2">UPF0173 metal-dependent hydrolase SAMN05216241_101443</fullName>
    </recommendedName>
</protein>
<comment type="similarity">
    <text evidence="2">Belongs to the UPF0173 family.</text>
</comment>
<evidence type="ECO:0000313" key="6">
    <source>
        <dbReference type="Proteomes" id="UP000199415"/>
    </source>
</evidence>
<evidence type="ECO:0000256" key="3">
    <source>
        <dbReference type="SAM" id="SignalP"/>
    </source>
</evidence>
<evidence type="ECO:0000256" key="2">
    <source>
        <dbReference type="HAMAP-Rule" id="MF_00457"/>
    </source>
</evidence>
<keyword evidence="1 2" id="KW-0378">Hydrolase</keyword>
<gene>
    <name evidence="5" type="ORF">SAMN05216241_101443</name>
</gene>
<dbReference type="OrthoDB" id="9805728at2"/>
<name>A0A1G7M168_9PROT</name>
<dbReference type="InterPro" id="IPR050114">
    <property type="entry name" value="UPF0173_UPF0282_UlaG_hydrolase"/>
</dbReference>
<dbReference type="HAMAP" id="MF_00457">
    <property type="entry name" value="UPF0173"/>
    <property type="match status" value="1"/>
</dbReference>